<protein>
    <submittedName>
        <fullName evidence="13">CD109 antigen-like isoform X2</fullName>
    </submittedName>
</protein>
<evidence type="ECO:0000256" key="5">
    <source>
        <dbReference type="ARBA" id="ARBA00022966"/>
    </source>
</evidence>
<dbReference type="InterPro" id="IPR002890">
    <property type="entry name" value="MG2"/>
</dbReference>
<dbReference type="FunFam" id="1.50.10.20:FF:000001">
    <property type="entry name" value="CD109 isoform 1"/>
    <property type="match status" value="1"/>
</dbReference>
<feature type="domain" description="Alpha-macroglobulin receptor-binding" evidence="11">
    <location>
        <begin position="1323"/>
        <end position="1407"/>
    </location>
</feature>
<evidence type="ECO:0000256" key="7">
    <source>
        <dbReference type="ARBA" id="ARBA00023180"/>
    </source>
</evidence>
<keyword evidence="5" id="KW-0882">Thioester bond</keyword>
<evidence type="ECO:0000256" key="6">
    <source>
        <dbReference type="ARBA" id="ARBA00023157"/>
    </source>
</evidence>
<feature type="signal peptide" evidence="8">
    <location>
        <begin position="1"/>
        <end position="18"/>
    </location>
</feature>
<dbReference type="InterPro" id="IPR047565">
    <property type="entry name" value="Alpha-macroglob_thiol-ester_cl"/>
</dbReference>
<feature type="domain" description="Alpha-2-macroglobulin" evidence="10">
    <location>
        <begin position="702"/>
        <end position="793"/>
    </location>
</feature>
<dbReference type="Gene3D" id="2.20.130.20">
    <property type="match status" value="1"/>
</dbReference>
<dbReference type="InterPro" id="IPR050473">
    <property type="entry name" value="A2M/Complement_sys"/>
</dbReference>
<dbReference type="SMART" id="SM01360">
    <property type="entry name" value="A2M"/>
    <property type="match status" value="1"/>
</dbReference>
<dbReference type="PANTHER" id="PTHR11412">
    <property type="entry name" value="MACROGLOBULIN / COMPLEMENT"/>
    <property type="match status" value="1"/>
</dbReference>
<dbReference type="SUPFAM" id="SSF48239">
    <property type="entry name" value="Terpenoid cyclases/Protein prenyltransferases"/>
    <property type="match status" value="1"/>
</dbReference>
<dbReference type="InterPro" id="IPR036595">
    <property type="entry name" value="A-macroglobulin_rcpt-bd_sf"/>
</dbReference>
<dbReference type="InterPro" id="IPR008930">
    <property type="entry name" value="Terpenoid_cyclase/PrenylTrfase"/>
</dbReference>
<evidence type="ECO:0000259" key="9">
    <source>
        <dbReference type="SMART" id="SM01359"/>
    </source>
</evidence>
<dbReference type="Gene3D" id="1.50.10.20">
    <property type="match status" value="1"/>
</dbReference>
<dbReference type="InterPro" id="IPR013783">
    <property type="entry name" value="Ig-like_fold"/>
</dbReference>
<dbReference type="Pfam" id="PF00207">
    <property type="entry name" value="A2M"/>
    <property type="match status" value="1"/>
</dbReference>
<dbReference type="GO" id="GO:0004867">
    <property type="term" value="F:serine-type endopeptidase inhibitor activity"/>
    <property type="evidence" value="ECO:0007669"/>
    <property type="project" value="UniProtKB-KW"/>
</dbReference>
<evidence type="ECO:0000256" key="4">
    <source>
        <dbReference type="ARBA" id="ARBA00022900"/>
    </source>
</evidence>
<feature type="chain" id="PRO_5028223531" evidence="8">
    <location>
        <begin position="19"/>
        <end position="1466"/>
    </location>
</feature>
<dbReference type="Gene3D" id="6.20.50.160">
    <property type="match status" value="1"/>
</dbReference>
<dbReference type="Proteomes" id="UP000515161">
    <property type="component" value="Unplaced"/>
</dbReference>
<evidence type="ECO:0000256" key="1">
    <source>
        <dbReference type="ARBA" id="ARBA00010952"/>
    </source>
</evidence>
<dbReference type="InterPro" id="IPR009048">
    <property type="entry name" value="A-macroglobulin_rcpt-bd"/>
</dbReference>
<dbReference type="GO" id="GO:0005615">
    <property type="term" value="C:extracellular space"/>
    <property type="evidence" value="ECO:0007669"/>
    <property type="project" value="InterPro"/>
</dbReference>
<dbReference type="RefSeq" id="XP_034059076.1">
    <property type="nucleotide sequence ID" value="XM_034203185.1"/>
</dbReference>
<evidence type="ECO:0000313" key="13">
    <source>
        <dbReference type="RefSeq" id="XP_034059076.1"/>
    </source>
</evidence>
<dbReference type="InterPro" id="IPR041555">
    <property type="entry name" value="MG3"/>
</dbReference>
<dbReference type="CDD" id="cd02897">
    <property type="entry name" value="A2M_2"/>
    <property type="match status" value="1"/>
</dbReference>
<dbReference type="Gene3D" id="2.60.40.690">
    <property type="entry name" value="Alpha-macroglobulin, receptor-binding domain"/>
    <property type="match status" value="1"/>
</dbReference>
<name>A0A6P8T5Y1_GYMAC</name>
<dbReference type="InterPro" id="IPR001599">
    <property type="entry name" value="Macroglobln_a2"/>
</dbReference>
<keyword evidence="12" id="KW-1185">Reference proteome</keyword>
<dbReference type="InterPro" id="IPR011626">
    <property type="entry name" value="Alpha-macroglobulin_TED"/>
</dbReference>
<keyword evidence="6" id="KW-1015">Disulfide bond</keyword>
<dbReference type="SMART" id="SM01359">
    <property type="entry name" value="A2M_N_2"/>
    <property type="match status" value="1"/>
</dbReference>
<feature type="domain" description="Alpha-2-macroglobulin bait region" evidence="9">
    <location>
        <begin position="483"/>
        <end position="612"/>
    </location>
</feature>
<dbReference type="Gene3D" id="2.60.40.1930">
    <property type="match status" value="3"/>
</dbReference>
<dbReference type="SMART" id="SM01419">
    <property type="entry name" value="Thiol-ester_cl"/>
    <property type="match status" value="1"/>
</dbReference>
<dbReference type="Pfam" id="PF07703">
    <property type="entry name" value="A2M_BRD"/>
    <property type="match status" value="1"/>
</dbReference>
<keyword evidence="4" id="KW-0722">Serine protease inhibitor</keyword>
<dbReference type="PANTHER" id="PTHR11412:SF136">
    <property type="entry name" value="CD109 ANTIGEN"/>
    <property type="match status" value="1"/>
</dbReference>
<comment type="similarity">
    <text evidence="1">Belongs to the protease inhibitor I39 (alpha-2-macroglobulin) family.</text>
</comment>
<evidence type="ECO:0000256" key="3">
    <source>
        <dbReference type="ARBA" id="ARBA00022729"/>
    </source>
</evidence>
<dbReference type="Pfam" id="PF07678">
    <property type="entry name" value="TED_complement"/>
    <property type="match status" value="1"/>
</dbReference>
<dbReference type="GeneID" id="117537813"/>
<dbReference type="SUPFAM" id="SSF49410">
    <property type="entry name" value="Alpha-macroglobulin receptor domain"/>
    <property type="match status" value="1"/>
</dbReference>
<dbReference type="InterPro" id="IPR011625">
    <property type="entry name" value="A2M_N_BRD"/>
</dbReference>
<dbReference type="GO" id="GO:0007399">
    <property type="term" value="P:nervous system development"/>
    <property type="evidence" value="ECO:0007669"/>
    <property type="project" value="UniProtKB-ARBA"/>
</dbReference>
<organism evidence="12 13">
    <name type="scientific">Gymnodraco acuticeps</name>
    <name type="common">Antarctic dragonfish</name>
    <dbReference type="NCBI Taxonomy" id="8218"/>
    <lineage>
        <taxon>Eukaryota</taxon>
        <taxon>Metazoa</taxon>
        <taxon>Chordata</taxon>
        <taxon>Craniata</taxon>
        <taxon>Vertebrata</taxon>
        <taxon>Euteleostomi</taxon>
        <taxon>Actinopterygii</taxon>
        <taxon>Neopterygii</taxon>
        <taxon>Teleostei</taxon>
        <taxon>Neoteleostei</taxon>
        <taxon>Acanthomorphata</taxon>
        <taxon>Eupercaria</taxon>
        <taxon>Perciformes</taxon>
        <taxon>Notothenioidei</taxon>
        <taxon>Bathydraconidae</taxon>
        <taxon>Gymnodraco</taxon>
    </lineage>
</organism>
<reference evidence="13" key="1">
    <citation type="submission" date="2025-08" db="UniProtKB">
        <authorList>
            <consortium name="RefSeq"/>
        </authorList>
    </citation>
    <scope>IDENTIFICATION</scope>
</reference>
<dbReference type="Pfam" id="PF17791">
    <property type="entry name" value="MG3"/>
    <property type="match status" value="1"/>
</dbReference>
<dbReference type="Gene3D" id="2.60.40.1940">
    <property type="match status" value="1"/>
</dbReference>
<keyword evidence="3 8" id="KW-0732">Signal</keyword>
<dbReference type="Pfam" id="PF07677">
    <property type="entry name" value="A2M_recep"/>
    <property type="match status" value="1"/>
</dbReference>
<evidence type="ECO:0000256" key="8">
    <source>
        <dbReference type="SAM" id="SignalP"/>
    </source>
</evidence>
<proteinExistence type="inferred from homology"/>
<evidence type="ECO:0000259" key="10">
    <source>
        <dbReference type="SMART" id="SM01360"/>
    </source>
</evidence>
<dbReference type="Pfam" id="PF01835">
    <property type="entry name" value="MG2"/>
    <property type="match status" value="1"/>
</dbReference>
<keyword evidence="7" id="KW-0325">Glycoprotein</keyword>
<keyword evidence="2" id="KW-0646">Protease inhibitor</keyword>
<evidence type="ECO:0000256" key="2">
    <source>
        <dbReference type="ARBA" id="ARBA00022690"/>
    </source>
</evidence>
<accession>A0A6P8T5Y1</accession>
<dbReference type="InterPro" id="IPR041813">
    <property type="entry name" value="A2M_TED"/>
</dbReference>
<gene>
    <name evidence="13" type="primary">LOC117537813</name>
</gene>
<dbReference type="Gene3D" id="2.60.40.10">
    <property type="entry name" value="Immunoglobulins"/>
    <property type="match status" value="2"/>
</dbReference>
<evidence type="ECO:0000313" key="12">
    <source>
        <dbReference type="Proteomes" id="UP000515161"/>
    </source>
</evidence>
<evidence type="ECO:0000259" key="11">
    <source>
        <dbReference type="SMART" id="SM01361"/>
    </source>
</evidence>
<dbReference type="SUPFAM" id="SSF81296">
    <property type="entry name" value="E set domains"/>
    <property type="match status" value="1"/>
</dbReference>
<sequence>MDLLQVWGFFGFICFTAAANTTHSPEAPETPEAPDPSYLLLVPRFLRPGVATTLSVSLLTRSSSVNVSAVIRHKDLIFSSNSTIVSGGSTQLLTLPPIPESESSYWSTYQLEVKGHRGREEVFSNSSQLHFNPKGSSTFLQTDRSSYLPGQVVKIRAVSVLPDGKPLQRPLNITINDPRGNLLRQWLDVEGVLGVVSTEFQLSENPPLGQWCIVATIKRVSSEKCFHVLYYDLPKFEVVTNAPSVILRGETLRGSVTAKYVYGKPVQGHMNITFIHKFNRFQDAYTEEGKEIDGEADFLYEVPDYSYRPRSTRQSEMFYLRYMEDSLEIIVNVTEHLTGLTYSSTTNVSLAKYKYESSFQDHPIILRPSLMLPVTLKISTYNDEPLSREDQRKTVKVSVMQRKRNPWSWMLDEREIMRRPRLEKEEKMVLEEMEFPVPADGLIPLNIQIKNDTETLNIDASFEDSHSTLQLYSSYKSPSHSYLQIKTPEPPQVGSPLELHIDSNFPISEIHYIVMSRGQVVSAGKSSGVAVLFPESTWAPVACIIVYCVHPSGEIVNNVINLPITQTLQNQVSLSWSESKREPKEEVTLKVKVAEKQSLVGILVVDKASKLLGSNDITMKTVLKEMKEYGVSTADNHYGEMTMGDPYSVFKTCDLVALTDATLNMRNPNRPVFHEFMEGGKDDDSNMDHGVEPQERWNFPETWIWMDTYTGDSDSANITLTAPDSITTWEATAFVMSENLGLGIVNMPAKLTVFQDFFLSLNVPSYIIRGEELLLEIVLFNYLSQDLEVRVIVAENDTFEFVFPDNGELPMPNVRKVSLGSQRGASLLIPIRPLVLGEISVSVKALSAAASDFVTKTVLVKAEGLEQSFSSSMLLEVSPSQPSVSREIRFSFPADVVEGSERATVTVGGDILGPSISGLGSLIKLPYGCGEQNMINFAPNIFVLQYLSAVGRADPETTTRATDFMKKGYEGELSYQRDDGSFSAFGDRDSSGSTWLSAFVLRCFLQARPFIRIDPHVLQRAAVWLRAQQGRDGRYLEPGRVIHSGLQGGLDGPVSLTAYVLIALLEDSDIRADYSTQVSSALEFLETRLALGVSSNYSLSLLCYALALSNSSTAETALSQLIGRAEMRDGVPMWSSSDAGVSSSWQPLSADIEMLSYVLLTQHKLGLIADGIKIMKWLGTQRNHLGGYGTTQDTVVALQALSTFAAGRSHDIDLVVTVETNGSTPGVSFNVNQENYLLHQSQEIETMEILSLQVSAEGQGLALIQLNVFYNIRSDGTVRRRGRRNAEDHEAFHLNVELLDPEMNSAQLLICSSLSESLGFNSTGMVLLEVGLLSGFALKQNGLQTDDLIKSVETQPGKVILYLDSMTAEEKCFTIPLVLEYKVGKVQEASMVIYSYYEPRQKTVRTYRSEWRGNVSTCTLCGEDCDQCRPQETDDGNISSSGGHNLLMSSSYPALLLLLFITIFGV</sequence>
<dbReference type="InterPro" id="IPR019742">
    <property type="entry name" value="MacrogloblnA2_CS"/>
</dbReference>
<dbReference type="SMART" id="SM01361">
    <property type="entry name" value="A2M_recep"/>
    <property type="match status" value="1"/>
</dbReference>
<dbReference type="InterPro" id="IPR014756">
    <property type="entry name" value="Ig_E-set"/>
</dbReference>
<dbReference type="PROSITE" id="PS00477">
    <property type="entry name" value="ALPHA_2_MACROGLOBULIN"/>
    <property type="match status" value="1"/>
</dbReference>
<dbReference type="Gene3D" id="2.60.120.1540">
    <property type="match status" value="1"/>
</dbReference>